<organism evidence="2 3">
    <name type="scientific">Anaerobacillus alkaliphilus</name>
    <dbReference type="NCBI Taxonomy" id="1548597"/>
    <lineage>
        <taxon>Bacteria</taxon>
        <taxon>Bacillati</taxon>
        <taxon>Bacillota</taxon>
        <taxon>Bacilli</taxon>
        <taxon>Bacillales</taxon>
        <taxon>Bacillaceae</taxon>
        <taxon>Anaerobacillus</taxon>
    </lineage>
</organism>
<comment type="caution">
    <text evidence="2">The sequence shown here is derived from an EMBL/GenBank/DDBJ whole genome shotgun (WGS) entry which is preliminary data.</text>
</comment>
<evidence type="ECO:0000313" key="3">
    <source>
        <dbReference type="Proteomes" id="UP000290649"/>
    </source>
</evidence>
<keyword evidence="1" id="KW-0472">Membrane</keyword>
<keyword evidence="3" id="KW-1185">Reference proteome</keyword>
<gene>
    <name evidence="2" type="ORF">DS745_01780</name>
</gene>
<proteinExistence type="predicted"/>
<dbReference type="CDD" id="cd00063">
    <property type="entry name" value="FN3"/>
    <property type="match status" value="1"/>
</dbReference>
<keyword evidence="1" id="KW-0812">Transmembrane</keyword>
<evidence type="ECO:0000313" key="2">
    <source>
        <dbReference type="EMBL" id="RXJ04139.1"/>
    </source>
</evidence>
<dbReference type="InterPro" id="IPR003961">
    <property type="entry name" value="FN3_dom"/>
</dbReference>
<protein>
    <submittedName>
        <fullName evidence="2">Uncharacterized protein</fullName>
    </submittedName>
</protein>
<keyword evidence="1" id="KW-1133">Transmembrane helix</keyword>
<dbReference type="RefSeq" id="WP_129076488.1">
    <property type="nucleotide sequence ID" value="NZ_QOUX01000001.1"/>
</dbReference>
<accession>A0A4Q0VXA3</accession>
<dbReference type="AlphaFoldDB" id="A0A4Q0VXA3"/>
<reference evidence="2 3" key="1">
    <citation type="journal article" date="2019" name="Int. J. Syst. Evol. Microbiol.">
        <title>Anaerobacillus alkaliphilus sp. nov., a novel alkaliphilic and moderately halophilic bacterium.</title>
        <authorList>
            <person name="Borsodi A.K."/>
            <person name="Aszalos J.M."/>
            <person name="Bihari P."/>
            <person name="Nagy I."/>
            <person name="Schumann P."/>
            <person name="Sproer C."/>
            <person name="Kovacs A.L."/>
            <person name="Boka K."/>
            <person name="Dobosy P."/>
            <person name="Ovari M."/>
            <person name="Szili-Kovacs T."/>
            <person name="Toth E."/>
        </authorList>
    </citation>
    <scope>NUCLEOTIDE SEQUENCE [LARGE SCALE GENOMIC DNA]</scope>
    <source>
        <strain evidence="2 3">B16-10</strain>
    </source>
</reference>
<dbReference type="EMBL" id="QOUX01000001">
    <property type="protein sequence ID" value="RXJ04139.1"/>
    <property type="molecule type" value="Genomic_DNA"/>
</dbReference>
<sequence>MISNNKYPKILIGLIIISLFINYFSFSKIGQLQERLEYMENSIRWNTDSTRSSIYDLSHQLNEQKELAKWIINEEFVPNYEESTEEAIHLYMTWAFREIETNANVSLFYRQKNSDDWIEVEALHHSGTNYRVPIVLSPFYNYEYQIVAEKSIVKSGEITEIPPRMYKPMPMMSNGYGYSSDHNGNMTDFSSNIAFSEPPLFDFYKMKHGFIEAYDGDTVIRKQPFELEYPDVETEFQQWVANIELNGKTVTSIRLVVEYHNGTIHEGEIWPNDTYHNFN</sequence>
<dbReference type="OrthoDB" id="2853557at2"/>
<name>A0A4Q0VXA3_9BACI</name>
<evidence type="ECO:0000256" key="1">
    <source>
        <dbReference type="SAM" id="Phobius"/>
    </source>
</evidence>
<feature type="transmembrane region" description="Helical" evidence="1">
    <location>
        <begin position="7"/>
        <end position="26"/>
    </location>
</feature>
<dbReference type="Proteomes" id="UP000290649">
    <property type="component" value="Unassembled WGS sequence"/>
</dbReference>